<evidence type="ECO:0000313" key="2">
    <source>
        <dbReference type="Proteomes" id="UP001164965"/>
    </source>
</evidence>
<dbReference type="InterPro" id="IPR021373">
    <property type="entry name" value="DUF2993"/>
</dbReference>
<sequence>MRKLVATVVVLVVVALLTDFGSAAYAEYRVSRELRSTLSLDADPDVRINGFPFLTQAVAGDYRSVDVRASGVPVAGFGEVTVEATLRGVRVPASDVVSGKVGEVVAASVEARVRIGATDLGRYLRVPDLEVSEPPRATGTSPDAPRTTVVLTGTVDVVGLEKKVSVDASLSLTAAGGVAVTATRLDLGADGGRSSLAESVVSALLARLSVTLDPSTVPFGILPTAVRAEGSEIVVAGTGTDVTVVRGPGRT</sequence>
<protein>
    <submittedName>
        <fullName evidence="1">LmeA family phospholipid-binding protein</fullName>
    </submittedName>
</protein>
<dbReference type="RefSeq" id="WP_265383187.1">
    <property type="nucleotide sequence ID" value="NZ_CP110615.1"/>
</dbReference>
<dbReference type="EMBL" id="CP110615">
    <property type="protein sequence ID" value="UZJ25081.1"/>
    <property type="molecule type" value="Genomic_DNA"/>
</dbReference>
<accession>A0ABY6P0D7</accession>
<reference evidence="1" key="1">
    <citation type="submission" date="2022-10" db="EMBL/GenBank/DDBJ databases">
        <title>Rhodococcus sp.75.</title>
        <authorList>
            <person name="Sun M."/>
        </authorList>
    </citation>
    <scope>NUCLEOTIDE SEQUENCE</scope>
    <source>
        <strain evidence="1">75</strain>
    </source>
</reference>
<keyword evidence="2" id="KW-1185">Reference proteome</keyword>
<evidence type="ECO:0000313" key="1">
    <source>
        <dbReference type="EMBL" id="UZJ25081.1"/>
    </source>
</evidence>
<name>A0ABY6P0D7_9NOCA</name>
<dbReference type="Pfam" id="PF11209">
    <property type="entry name" value="LmeA"/>
    <property type="match status" value="1"/>
</dbReference>
<gene>
    <name evidence="1" type="ORF">RHODO2019_00780</name>
</gene>
<dbReference type="Proteomes" id="UP001164965">
    <property type="component" value="Chromosome"/>
</dbReference>
<proteinExistence type="predicted"/>
<organism evidence="1 2">
    <name type="scientific">Rhodococcus antarcticus</name>
    <dbReference type="NCBI Taxonomy" id="2987751"/>
    <lineage>
        <taxon>Bacteria</taxon>
        <taxon>Bacillati</taxon>
        <taxon>Actinomycetota</taxon>
        <taxon>Actinomycetes</taxon>
        <taxon>Mycobacteriales</taxon>
        <taxon>Nocardiaceae</taxon>
        <taxon>Rhodococcus</taxon>
    </lineage>
</organism>